<dbReference type="GO" id="GO:0005737">
    <property type="term" value="C:cytoplasm"/>
    <property type="evidence" value="ECO:0007669"/>
    <property type="project" value="TreeGrafter"/>
</dbReference>
<name>A0A9P6WNB2_9ASCO</name>
<feature type="domain" description="SRR1-like" evidence="2">
    <location>
        <begin position="28"/>
        <end position="255"/>
    </location>
</feature>
<evidence type="ECO:0000313" key="4">
    <source>
        <dbReference type="Proteomes" id="UP000697127"/>
    </source>
</evidence>
<dbReference type="Pfam" id="PF07985">
    <property type="entry name" value="SRR1"/>
    <property type="match status" value="1"/>
</dbReference>
<sequence>MNDDKIWSLFEERKSILQKSSLYKQILQSLDPLNDIITRIRCLGLGSIINSSMPMFQMALLSLLVDHLMKIYNDKKNTNNNIIIEVSVWDPIFDETEILFLKHKLHYKVIENDVNDKQQQKNTLFYLPHFPISSLEKFISITQPQYLLSNDLTVYNNKFTDSKFFSLYPNSARLANLISQVTLNLNKTSDINSVDEFQIVSKKNRKKKNPIKYIPSIIDYDFDSAFFKSVKSTKISNGNDLSNDWDSAFTDLAFYSILK</sequence>
<dbReference type="InterPro" id="IPR040044">
    <property type="entry name" value="SRR1L"/>
</dbReference>
<comment type="similarity">
    <text evidence="1">Belongs to the SRR1 family.</text>
</comment>
<evidence type="ECO:0000259" key="2">
    <source>
        <dbReference type="Pfam" id="PF07985"/>
    </source>
</evidence>
<dbReference type="PANTHER" id="PTHR28626:SF3">
    <property type="entry name" value="SRR1-LIKE PROTEIN"/>
    <property type="match status" value="1"/>
</dbReference>
<proteinExistence type="inferred from homology"/>
<evidence type="ECO:0000313" key="3">
    <source>
        <dbReference type="EMBL" id="KAG0690285.1"/>
    </source>
</evidence>
<accession>A0A9P6WNB2</accession>
<reference evidence="3" key="1">
    <citation type="submission" date="2020-11" db="EMBL/GenBank/DDBJ databases">
        <title>Kefir isolates.</title>
        <authorList>
            <person name="Marcisauskas S."/>
            <person name="Kim Y."/>
            <person name="Blasche S."/>
        </authorList>
    </citation>
    <scope>NUCLEOTIDE SEQUENCE</scope>
    <source>
        <strain evidence="3">Olga-1</strain>
    </source>
</reference>
<dbReference type="InterPro" id="IPR012942">
    <property type="entry name" value="SRR1-like"/>
</dbReference>
<keyword evidence="4" id="KW-1185">Reference proteome</keyword>
<dbReference type="PANTHER" id="PTHR28626">
    <property type="entry name" value="SRR1-LIKE PROTEIN"/>
    <property type="match status" value="1"/>
</dbReference>
<organism evidence="3 4">
    <name type="scientific">Pichia californica</name>
    <dbReference type="NCBI Taxonomy" id="460514"/>
    <lineage>
        <taxon>Eukaryota</taxon>
        <taxon>Fungi</taxon>
        <taxon>Dikarya</taxon>
        <taxon>Ascomycota</taxon>
        <taxon>Saccharomycotina</taxon>
        <taxon>Pichiomycetes</taxon>
        <taxon>Pichiales</taxon>
        <taxon>Pichiaceae</taxon>
        <taxon>Pichia</taxon>
    </lineage>
</organism>
<evidence type="ECO:0000256" key="1">
    <source>
        <dbReference type="ARBA" id="ARBA00009856"/>
    </source>
</evidence>
<gene>
    <name evidence="3" type="ORF">C6P40_003306</name>
</gene>
<dbReference type="GO" id="GO:0005634">
    <property type="term" value="C:nucleus"/>
    <property type="evidence" value="ECO:0007669"/>
    <property type="project" value="TreeGrafter"/>
</dbReference>
<dbReference type="EMBL" id="PUHW01000037">
    <property type="protein sequence ID" value="KAG0690285.1"/>
    <property type="molecule type" value="Genomic_DNA"/>
</dbReference>
<dbReference type="AlphaFoldDB" id="A0A9P6WNB2"/>
<dbReference type="Proteomes" id="UP000697127">
    <property type="component" value="Unassembled WGS sequence"/>
</dbReference>
<protein>
    <recommendedName>
        <fullName evidence="2">SRR1-like domain-containing protein</fullName>
    </recommendedName>
</protein>
<comment type="caution">
    <text evidence="3">The sequence shown here is derived from an EMBL/GenBank/DDBJ whole genome shotgun (WGS) entry which is preliminary data.</text>
</comment>